<dbReference type="RefSeq" id="WP_210681994.1">
    <property type="nucleotide sequence ID" value="NZ_JAGMWN010000004.1"/>
</dbReference>
<evidence type="ECO:0000313" key="2">
    <source>
        <dbReference type="Proteomes" id="UP000672602"/>
    </source>
</evidence>
<keyword evidence="2" id="KW-1185">Reference proteome</keyword>
<name>A0A8J7V2Q7_9PROT</name>
<gene>
    <name evidence="1" type="ORF">KAJ83_10365</name>
</gene>
<sequence>MPTDTYVKISQETRDELKTLRQLTGTGAVKLLNGAAPVPAGLNAGIVSNWLCGAAGKARKTHLDFVLNAWRALPRMHVVEIDETMRARLATLRAQTGAGPTKLLKAMQQVPDGLTAPAVSRWLSGASKTAPKDHLRAVIAAWEALPRYEFFAITAKQQRALRALIEETGAGPSALLRGQRGLCPEGLNSSTIGNWLRKPGHRVRKDHLDYVMGRLESLREQAAGYFTLTPTDRAALRDEITRTGVSAFKLLKHADDAPRGLSSAALRRWIDGQTKTVRRDHYDYALSRWRDLPDLQGPHLAKLGLGDCETRHGRIVFNDEITSRLHSLQERTGMGGTALISWASRAGLDIPAGLTDTMIAQWINGVTRSAKPRHLAFAITAWQRAMEESGARCLITGDMRERLLSFQDAYLLPSGVFAMVDHAPKGLGPDTVRRWLESGPRYADPDHVNWVLETCDGLLEAERFRVPVTPDIQARLMAAREKCEIGATDLLRHAPDPPDGLTANMISAWINGSVNTARKDHLDWVLARWTEHVEA</sequence>
<evidence type="ECO:0000313" key="1">
    <source>
        <dbReference type="EMBL" id="MBP5857411.1"/>
    </source>
</evidence>
<reference evidence="1" key="1">
    <citation type="submission" date="2021-04" db="EMBL/GenBank/DDBJ databases">
        <authorList>
            <person name="Zhang D.-C."/>
        </authorList>
    </citation>
    <scope>NUCLEOTIDE SEQUENCE</scope>
    <source>
        <strain evidence="1">CGMCC 1.15697</strain>
    </source>
</reference>
<dbReference type="EMBL" id="JAGMWN010000004">
    <property type="protein sequence ID" value="MBP5857411.1"/>
    <property type="molecule type" value="Genomic_DNA"/>
</dbReference>
<accession>A0A8J7V2Q7</accession>
<protein>
    <submittedName>
        <fullName evidence="1">Uncharacterized protein</fullName>
    </submittedName>
</protein>
<proteinExistence type="predicted"/>
<dbReference type="AlphaFoldDB" id="A0A8J7V2Q7"/>
<dbReference type="Proteomes" id="UP000672602">
    <property type="component" value="Unassembled WGS sequence"/>
</dbReference>
<organism evidence="1 2">
    <name type="scientific">Marivibrio halodurans</name>
    <dbReference type="NCBI Taxonomy" id="2039722"/>
    <lineage>
        <taxon>Bacteria</taxon>
        <taxon>Pseudomonadati</taxon>
        <taxon>Pseudomonadota</taxon>
        <taxon>Alphaproteobacteria</taxon>
        <taxon>Rhodospirillales</taxon>
        <taxon>Rhodospirillaceae</taxon>
        <taxon>Marivibrio</taxon>
    </lineage>
</organism>
<comment type="caution">
    <text evidence="1">The sequence shown here is derived from an EMBL/GenBank/DDBJ whole genome shotgun (WGS) entry which is preliminary data.</text>
</comment>